<evidence type="ECO:0000313" key="8">
    <source>
        <dbReference type="Proteomes" id="UP000644727"/>
    </source>
</evidence>
<dbReference type="InterPro" id="IPR021450">
    <property type="entry name" value="DUF3100"/>
</dbReference>
<dbReference type="InterPro" id="IPR006115">
    <property type="entry name" value="6PGDH_NADP-bd"/>
</dbReference>
<feature type="transmembrane region" description="Helical" evidence="4">
    <location>
        <begin position="237"/>
        <end position="255"/>
    </location>
</feature>
<gene>
    <name evidence="7" type="ORF">IOE58_03070</name>
</gene>
<dbReference type="InterPro" id="IPR013328">
    <property type="entry name" value="6PGD_dom2"/>
</dbReference>
<feature type="region of interest" description="Disordered" evidence="3">
    <location>
        <begin position="266"/>
        <end position="454"/>
    </location>
</feature>
<feature type="compositionally biased region" description="Basic and acidic residues" evidence="3">
    <location>
        <begin position="349"/>
        <end position="384"/>
    </location>
</feature>
<feature type="compositionally biased region" description="Basic and acidic residues" evidence="3">
    <location>
        <begin position="412"/>
        <end position="427"/>
    </location>
</feature>
<evidence type="ECO:0000259" key="5">
    <source>
        <dbReference type="Pfam" id="PF03446"/>
    </source>
</evidence>
<proteinExistence type="predicted"/>
<feature type="transmembrane region" description="Helical" evidence="4">
    <location>
        <begin position="198"/>
        <end position="217"/>
    </location>
</feature>
<name>A0ABR9VYG0_9MICO</name>
<feature type="domain" description="3-hydroxyisobutyrate dehydrogenase-like NAD-binding" evidence="6">
    <location>
        <begin position="640"/>
        <end position="758"/>
    </location>
</feature>
<dbReference type="Pfam" id="PF11299">
    <property type="entry name" value="DUF3100"/>
    <property type="match status" value="1"/>
</dbReference>
<feature type="compositionally biased region" description="Low complexity" evidence="3">
    <location>
        <begin position="385"/>
        <end position="395"/>
    </location>
</feature>
<feature type="compositionally biased region" description="Basic and acidic residues" evidence="3">
    <location>
        <begin position="438"/>
        <end position="454"/>
    </location>
</feature>
<evidence type="ECO:0000256" key="3">
    <source>
        <dbReference type="SAM" id="MobiDB-lite"/>
    </source>
</evidence>
<dbReference type="SUPFAM" id="SSF48179">
    <property type="entry name" value="6-phosphogluconate dehydrogenase C-terminal domain-like"/>
    <property type="match status" value="1"/>
</dbReference>
<sequence length="761" mass="80084">METARGFARLWPLHLLVLVVGILAQLIGVRRIPIGIGTVLLLPMLYAFVIALLLNPNVAGYMKKVVSRERAAAAGPLIVVALMPFIARFGADIGPGIELVIKSGPALLLQEIGNLGTIILAFPIAVWILRMGRESVGAVHSIAREPNIAIIADRYGLRSAEGTGVLGVYVMGTLFGTFIFAVLASLFSTSGLFSVEALAMACGIGSGSMMAACAGALSAADPAATETITALAGSSNLLTYATGMYVSLFVALPLVEWMYRWARPDDPGNPPTRRERRAAAAAAHPAATATGPSADPTPPPAGRTSCDDHRRRHPHRARAAQGRPVRPRLRRRRREADPAAAHPARRGHRVADRGADPDARHRPLGDRHRDRPRGAVRDVHRRAAADQVRAAAPAVGRMDLAGGDPVHPADAAVERDDPAAGQRDRLPGPRGAAAGVRRLRDQPHGAGRDVPLRLEDPDHRAAGVHRHLRGLRPDRRDHAAGHQLMSAFAVVGLGHMGGGMAATLVRAGHRVLGVDPGPGPTPDGVERMELAEALAGARTVVLSLPGTEQVDQILPALDQAPHQLLVIDASTCPPDDTRRRAEHLAENGHVLVDAPVSGGPSGAATGQLTVFLGCPEQHLPAVLEALEPLATNVNHVGEVGAGNTAKLMNNLLCGIHLAAAQALHGVAENSGVELERLLAAINTASGRSAVTEVNLPRWVLTGDFDSGFPVGLMARDVALAAEMVAEQGASSPLVEAAERMWAGLREQVGPADDFNRMVTTR</sequence>
<feature type="transmembrane region" description="Helical" evidence="4">
    <location>
        <begin position="34"/>
        <end position="54"/>
    </location>
</feature>
<keyword evidence="1" id="KW-0560">Oxidoreductase</keyword>
<comment type="caution">
    <text evidence="7">The sequence shown here is derived from an EMBL/GenBank/DDBJ whole genome shotgun (WGS) entry which is preliminary data.</text>
</comment>
<dbReference type="Gene3D" id="1.10.1040.10">
    <property type="entry name" value="N-(1-d-carboxylethyl)-l-norvaline Dehydrogenase, domain 2"/>
    <property type="match status" value="1"/>
</dbReference>
<keyword evidence="4" id="KW-0812">Transmembrane</keyword>
<feature type="compositionally biased region" description="Low complexity" evidence="3">
    <location>
        <begin position="279"/>
        <end position="294"/>
    </location>
</feature>
<dbReference type="Pfam" id="PF03446">
    <property type="entry name" value="NAD_binding_2"/>
    <property type="match status" value="1"/>
</dbReference>
<dbReference type="InterPro" id="IPR036291">
    <property type="entry name" value="NAD(P)-bd_dom_sf"/>
</dbReference>
<protein>
    <submittedName>
        <fullName evidence="7">DUF3100 domain-containing protein</fullName>
    </submittedName>
</protein>
<dbReference type="Proteomes" id="UP000644727">
    <property type="component" value="Unassembled WGS sequence"/>
</dbReference>
<evidence type="ECO:0000256" key="4">
    <source>
        <dbReference type="SAM" id="Phobius"/>
    </source>
</evidence>
<dbReference type="EMBL" id="JADEYR010000002">
    <property type="protein sequence ID" value="MBE9403217.1"/>
    <property type="molecule type" value="Genomic_DNA"/>
</dbReference>
<dbReference type="InterPro" id="IPR029154">
    <property type="entry name" value="HIBADH-like_NADP-bd"/>
</dbReference>
<dbReference type="Pfam" id="PF14833">
    <property type="entry name" value="NAD_binding_11"/>
    <property type="match status" value="1"/>
</dbReference>
<reference evidence="7 8" key="1">
    <citation type="submission" date="2020-10" db="EMBL/GenBank/DDBJ databases">
        <title>Draft genome and description of Brachybacterium epidermidis sp nov.</title>
        <authorList>
            <person name="Boxberger M."/>
            <person name="La Scola B."/>
        </authorList>
    </citation>
    <scope>NUCLEOTIDE SEQUENCE [LARGE SCALE GENOMIC DNA]</scope>
    <source>
        <strain evidence="7 8">Marseille-Q2903</strain>
    </source>
</reference>
<feature type="transmembrane region" description="Helical" evidence="4">
    <location>
        <begin position="166"/>
        <end position="186"/>
    </location>
</feature>
<dbReference type="InterPro" id="IPR008927">
    <property type="entry name" value="6-PGluconate_DH-like_C_sf"/>
</dbReference>
<keyword evidence="8" id="KW-1185">Reference proteome</keyword>
<evidence type="ECO:0000256" key="1">
    <source>
        <dbReference type="ARBA" id="ARBA00023002"/>
    </source>
</evidence>
<feature type="transmembrane region" description="Helical" evidence="4">
    <location>
        <begin position="112"/>
        <end position="129"/>
    </location>
</feature>
<evidence type="ECO:0000313" key="7">
    <source>
        <dbReference type="EMBL" id="MBE9403217.1"/>
    </source>
</evidence>
<feature type="transmembrane region" description="Helical" evidence="4">
    <location>
        <begin position="6"/>
        <end position="27"/>
    </location>
</feature>
<keyword evidence="2" id="KW-0520">NAD</keyword>
<accession>A0ABR9VYG0</accession>
<feature type="transmembrane region" description="Helical" evidence="4">
    <location>
        <begin position="74"/>
        <end position="91"/>
    </location>
</feature>
<dbReference type="PANTHER" id="PTHR22981:SF7">
    <property type="entry name" value="3-HYDROXYISOBUTYRATE DEHYDROGENASE, MITOCHONDRIAL"/>
    <property type="match status" value="1"/>
</dbReference>
<evidence type="ECO:0000259" key="6">
    <source>
        <dbReference type="Pfam" id="PF14833"/>
    </source>
</evidence>
<dbReference type="PANTHER" id="PTHR22981">
    <property type="entry name" value="3-HYDROXYISOBUTYRATE DEHYDROGENASE-RELATED"/>
    <property type="match status" value="1"/>
</dbReference>
<keyword evidence="4" id="KW-0472">Membrane</keyword>
<evidence type="ECO:0000256" key="2">
    <source>
        <dbReference type="ARBA" id="ARBA00023027"/>
    </source>
</evidence>
<feature type="domain" description="6-phosphogluconate dehydrogenase NADP-binding" evidence="5">
    <location>
        <begin position="488"/>
        <end position="637"/>
    </location>
</feature>
<dbReference type="Gene3D" id="3.40.50.720">
    <property type="entry name" value="NAD(P)-binding Rossmann-like Domain"/>
    <property type="match status" value="1"/>
</dbReference>
<dbReference type="SUPFAM" id="SSF51735">
    <property type="entry name" value="NAD(P)-binding Rossmann-fold domains"/>
    <property type="match status" value="1"/>
</dbReference>
<organism evidence="7 8">
    <name type="scientific">Brachybacterium epidermidis</name>
    <dbReference type="NCBI Taxonomy" id="2781983"/>
    <lineage>
        <taxon>Bacteria</taxon>
        <taxon>Bacillati</taxon>
        <taxon>Actinomycetota</taxon>
        <taxon>Actinomycetes</taxon>
        <taxon>Micrococcales</taxon>
        <taxon>Dermabacteraceae</taxon>
        <taxon>Brachybacterium</taxon>
    </lineage>
</organism>
<keyword evidence="4" id="KW-1133">Transmembrane helix</keyword>